<evidence type="ECO:0000313" key="3">
    <source>
        <dbReference type="EMBL" id="KKQ70607.1"/>
    </source>
</evidence>
<gene>
    <name evidence="3" type="ORF">US91_C0004G0092</name>
</gene>
<dbReference type="EMBL" id="LBUU01000004">
    <property type="protein sequence ID" value="KKQ70607.1"/>
    <property type="molecule type" value="Genomic_DNA"/>
</dbReference>
<evidence type="ECO:0000256" key="2">
    <source>
        <dbReference type="SAM" id="Phobius"/>
    </source>
</evidence>
<evidence type="ECO:0000256" key="1">
    <source>
        <dbReference type="SAM" id="MobiDB-lite"/>
    </source>
</evidence>
<feature type="region of interest" description="Disordered" evidence="1">
    <location>
        <begin position="559"/>
        <end position="618"/>
    </location>
</feature>
<proteinExistence type="predicted"/>
<reference evidence="3 4" key="1">
    <citation type="journal article" date="2015" name="Nature">
        <title>rRNA introns, odd ribosomes, and small enigmatic genomes across a large radiation of phyla.</title>
        <authorList>
            <person name="Brown C.T."/>
            <person name="Hug L.A."/>
            <person name="Thomas B.C."/>
            <person name="Sharon I."/>
            <person name="Castelle C.J."/>
            <person name="Singh A."/>
            <person name="Wilkins M.J."/>
            <person name="Williams K.H."/>
            <person name="Banfield J.F."/>
        </authorList>
    </citation>
    <scope>NUCLEOTIDE SEQUENCE [LARGE SCALE GENOMIC DNA]</scope>
</reference>
<accession>A0A0G0JVH5</accession>
<organism evidence="3 4">
    <name type="scientific">Candidatus Falkowbacteria bacterium GW2011_GWE1_38_31</name>
    <dbReference type="NCBI Taxonomy" id="1618638"/>
    <lineage>
        <taxon>Bacteria</taxon>
        <taxon>Candidatus Falkowiibacteriota</taxon>
    </lineage>
</organism>
<keyword evidence="2" id="KW-1133">Transmembrane helix</keyword>
<keyword evidence="2" id="KW-0472">Membrane</keyword>
<dbReference type="AlphaFoldDB" id="A0A0G0JVH5"/>
<evidence type="ECO:0000313" key="4">
    <source>
        <dbReference type="Proteomes" id="UP000034022"/>
    </source>
</evidence>
<keyword evidence="2" id="KW-0812">Transmembrane</keyword>
<comment type="caution">
    <text evidence="3">The sequence shown here is derived from an EMBL/GenBank/DDBJ whole genome shotgun (WGS) entry which is preliminary data.</text>
</comment>
<protein>
    <submittedName>
        <fullName evidence="3">Uncharacterized protein</fullName>
    </submittedName>
</protein>
<dbReference type="Proteomes" id="UP000034022">
    <property type="component" value="Unassembled WGS sequence"/>
</dbReference>
<sequence>MENALCIFLEITVLNRFITYNRLGYFITKIPAYAGMTKEKSINLYINKKHMNQEIQNFLSDLYKIDGDLVKYEKELIKIIENLIQSKPDVKFDDAFKERLKTEIMAKIDELKKQNIVKTEKANVPSIFDNLFLNRFSFAIGGAVFVALIMLPFLMDKNNVTDNLAKKFPAINLSQKISKLDKGAFGKLSGEGAVDANISAKGNATSERAYGLGGGSAGISMDMTAKSVIAPGGYFPGMTNYEYVYAGEEFTITENEVEVLRRLKDKTAAKSYSDIVKGINIDLVNLSKFNDTELINISINEDREFGYSYSLSFTEGVSIYSNWEKWPHPEQSCRDEACYTSFRLKEGDVPADEELIALADGFIKEYGIDMSHYGAGKVQDFWRQYTGVPESDIYIPEEVSVLYPLIINGKEVYENGGSKSGLGININIRYKKVSAAYSIIAQNYESSNYDGVTNIDDILNSAKKGGMTPIYRNEISSETVKLEMDTPLTILLKYYSYNQDNGKSEELIIPALLFPVKNIPTDANRNIGYIQQNVIVPLVKEIFDQYQKEQVPQPILFEGKPVDTGEIAPADDTQTDAGTVDTLTVPEEKPTTTDVPAETPTSEATEPAVIENSAPVAR</sequence>
<name>A0A0G0JVH5_9BACT</name>
<feature type="transmembrane region" description="Helical" evidence="2">
    <location>
        <begin position="136"/>
        <end position="155"/>
    </location>
</feature>